<dbReference type="AlphaFoldDB" id="A0A375YR31"/>
<dbReference type="PANTHER" id="PTHR24321">
    <property type="entry name" value="DEHYDROGENASES, SHORT CHAIN"/>
    <property type="match status" value="1"/>
</dbReference>
<dbReference type="RefSeq" id="WP_237160810.1">
    <property type="nucleotide sequence ID" value="NZ_MVID01000013.1"/>
</dbReference>
<protein>
    <submittedName>
        <fullName evidence="3">Short-chain dehydrogenase/reductase SDR [Catenulispora acidiphila DSM]</fullName>
    </submittedName>
</protein>
<comment type="similarity">
    <text evidence="1">Belongs to the short-chain dehydrogenases/reductases (SDR) family.</text>
</comment>
<keyword evidence="4" id="KW-1185">Reference proteome</keyword>
<gene>
    <name evidence="3" type="ORF">MPP7335_05203</name>
</gene>
<evidence type="ECO:0000313" key="3">
    <source>
        <dbReference type="EMBL" id="SRX83424.1"/>
    </source>
</evidence>
<accession>A0A375YR31</accession>
<dbReference type="GO" id="GO:0016491">
    <property type="term" value="F:oxidoreductase activity"/>
    <property type="evidence" value="ECO:0007669"/>
    <property type="project" value="UniProtKB-KW"/>
</dbReference>
<dbReference type="SUPFAM" id="SSF51735">
    <property type="entry name" value="NAD(P)-binding Rossmann-fold domains"/>
    <property type="match status" value="1"/>
</dbReference>
<dbReference type="PRINTS" id="PR00081">
    <property type="entry name" value="GDHRDH"/>
</dbReference>
<evidence type="ECO:0000256" key="2">
    <source>
        <dbReference type="ARBA" id="ARBA00023002"/>
    </source>
</evidence>
<evidence type="ECO:0000256" key="1">
    <source>
        <dbReference type="ARBA" id="ARBA00006484"/>
    </source>
</evidence>
<dbReference type="Pfam" id="PF13561">
    <property type="entry name" value="adh_short_C2"/>
    <property type="match status" value="1"/>
</dbReference>
<evidence type="ECO:0000313" key="4">
    <source>
        <dbReference type="Proteomes" id="UP000252008"/>
    </source>
</evidence>
<keyword evidence="2" id="KW-0560">Oxidoreductase</keyword>
<dbReference type="InterPro" id="IPR036291">
    <property type="entry name" value="NAD(P)-bd_dom_sf"/>
</dbReference>
<name>A0A375YR31_MYCPF</name>
<dbReference type="PANTHER" id="PTHR24321:SF8">
    <property type="entry name" value="ESTRADIOL 17-BETA-DEHYDROGENASE 8-RELATED"/>
    <property type="match status" value="1"/>
</dbReference>
<organism evidence="3 4">
    <name type="scientific">Mycolicibacterium parafortuitum</name>
    <name type="common">Mycobacterium parafortuitum</name>
    <dbReference type="NCBI Taxonomy" id="39692"/>
    <lineage>
        <taxon>Bacteria</taxon>
        <taxon>Bacillati</taxon>
        <taxon>Actinomycetota</taxon>
        <taxon>Actinomycetes</taxon>
        <taxon>Mycobacteriales</taxon>
        <taxon>Mycobacteriaceae</taxon>
        <taxon>Mycolicibacterium</taxon>
    </lineage>
</organism>
<sequence length="196" mass="19744">MSTSEEPGRTALVTDCASELGRVTARLLKQAGAQLILSGRQAGAGRAAVDELGPGARFIAADLADLESVDHLARQVPVDILVNNADVVDVDALAGLYFLVAAVAPCMTRHGGGAIVNVASAATGAVAALTRTWAAEFGSAGIRVNTVVTRIPAEPNPLGRAGKPAEIAEAIAFLASSRASFITGATLVVDGGASIM</sequence>
<reference evidence="3 4" key="1">
    <citation type="submission" date="2018-05" db="EMBL/GenBank/DDBJ databases">
        <authorList>
            <consortium name="IHU Genomes"/>
        </authorList>
    </citation>
    <scope>NUCLEOTIDE SEQUENCE [LARGE SCALE GENOMIC DNA]</scope>
    <source>
        <strain evidence="3 4">P7335</strain>
    </source>
</reference>
<proteinExistence type="inferred from homology"/>
<dbReference type="EMBL" id="UEGS01000001">
    <property type="protein sequence ID" value="SRX83424.1"/>
    <property type="molecule type" value="Genomic_DNA"/>
</dbReference>
<dbReference type="Proteomes" id="UP000252008">
    <property type="component" value="Unassembled WGS sequence"/>
</dbReference>
<dbReference type="InterPro" id="IPR002347">
    <property type="entry name" value="SDR_fam"/>
</dbReference>
<dbReference type="STRING" id="39692.BST38_15365"/>
<dbReference type="Gene3D" id="3.40.50.720">
    <property type="entry name" value="NAD(P)-binding Rossmann-like Domain"/>
    <property type="match status" value="1"/>
</dbReference>
<dbReference type="Pfam" id="PF00106">
    <property type="entry name" value="adh_short"/>
    <property type="match status" value="1"/>
</dbReference>